<gene>
    <name evidence="3" type="ORF">EOE18_13660</name>
</gene>
<feature type="region of interest" description="Disordered" evidence="1">
    <location>
        <begin position="195"/>
        <end position="215"/>
    </location>
</feature>
<proteinExistence type="predicted"/>
<sequence>MAQTPRKARPQGNSISPHFGTVHKGQNVAPRKDHYGYIPPARVAPTAEARGLFNWRPLQLVMLLLLVIPGYAAVKMVQNSGHFIEGALQVETDGATGTISGNQLTLDLPVQVYNGTQQVILGVTLWVDAYACAEPNSMLADCKKVLSTGVDFATNTAQKGSSKDSRQLTAGVPDDLPGRTVKVLSRVVNTDTDADLNKRQLEERVSNRKVDPDAP</sequence>
<dbReference type="AlphaFoldDB" id="A0A437N1U9"/>
<protein>
    <submittedName>
        <fullName evidence="3">Uncharacterized protein</fullName>
    </submittedName>
</protein>
<evidence type="ECO:0000313" key="4">
    <source>
        <dbReference type="Proteomes" id="UP000282837"/>
    </source>
</evidence>
<comment type="caution">
    <text evidence="3">The sequence shown here is derived from an EMBL/GenBank/DDBJ whole genome shotgun (WGS) entry which is preliminary data.</text>
</comment>
<accession>A0A437N1U9</accession>
<keyword evidence="4" id="KW-1185">Reference proteome</keyword>
<keyword evidence="2" id="KW-0472">Membrane</keyword>
<dbReference type="Proteomes" id="UP000282837">
    <property type="component" value="Unassembled WGS sequence"/>
</dbReference>
<keyword evidence="2" id="KW-1133">Transmembrane helix</keyword>
<dbReference type="EMBL" id="SACO01000011">
    <property type="protein sequence ID" value="RVU03901.1"/>
    <property type="molecule type" value="Genomic_DNA"/>
</dbReference>
<evidence type="ECO:0000256" key="1">
    <source>
        <dbReference type="SAM" id="MobiDB-lite"/>
    </source>
</evidence>
<name>A0A437N1U9_9SPHN</name>
<keyword evidence="2" id="KW-0812">Transmembrane</keyword>
<reference evidence="3 4" key="1">
    <citation type="submission" date="2019-01" db="EMBL/GenBank/DDBJ databases">
        <authorList>
            <person name="Chen W.-M."/>
        </authorList>
    </citation>
    <scope>NUCLEOTIDE SEQUENCE [LARGE SCALE GENOMIC DNA]</scope>
    <source>
        <strain evidence="3 4">FSY-9</strain>
    </source>
</reference>
<feature type="region of interest" description="Disordered" evidence="1">
    <location>
        <begin position="1"/>
        <end position="23"/>
    </location>
</feature>
<evidence type="ECO:0000256" key="2">
    <source>
        <dbReference type="SAM" id="Phobius"/>
    </source>
</evidence>
<feature type="region of interest" description="Disordered" evidence="1">
    <location>
        <begin position="156"/>
        <end position="177"/>
    </location>
</feature>
<dbReference type="RefSeq" id="WP_127710448.1">
    <property type="nucleotide sequence ID" value="NZ_SACO01000011.1"/>
</dbReference>
<feature type="transmembrane region" description="Helical" evidence="2">
    <location>
        <begin position="57"/>
        <end position="74"/>
    </location>
</feature>
<evidence type="ECO:0000313" key="3">
    <source>
        <dbReference type="EMBL" id="RVU03901.1"/>
    </source>
</evidence>
<organism evidence="3 4">
    <name type="scientific">Novosphingobium umbonatum</name>
    <dbReference type="NCBI Taxonomy" id="1908524"/>
    <lineage>
        <taxon>Bacteria</taxon>
        <taxon>Pseudomonadati</taxon>
        <taxon>Pseudomonadota</taxon>
        <taxon>Alphaproteobacteria</taxon>
        <taxon>Sphingomonadales</taxon>
        <taxon>Sphingomonadaceae</taxon>
        <taxon>Novosphingobium</taxon>
    </lineage>
</organism>